<evidence type="ECO:0000313" key="5">
    <source>
        <dbReference type="Proteomes" id="UP000321927"/>
    </source>
</evidence>
<dbReference type="NCBIfam" id="TIGR00004">
    <property type="entry name" value="Rid family detoxifying hydrolase"/>
    <property type="match status" value="1"/>
</dbReference>
<dbReference type="FunFam" id="3.30.1330.40:FF:000001">
    <property type="entry name" value="L-PSP family endoribonuclease"/>
    <property type="match status" value="1"/>
</dbReference>
<evidence type="ECO:0000313" key="4">
    <source>
        <dbReference type="Proteomes" id="UP000249115"/>
    </source>
</evidence>
<proteinExistence type="inferred from homology"/>
<dbReference type="PANTHER" id="PTHR11803">
    <property type="entry name" value="2-IMINOBUTANOATE/2-IMINOPROPANOATE DEAMINASE RIDA"/>
    <property type="match status" value="1"/>
</dbReference>
<dbReference type="EMBL" id="QKZU01000003">
    <property type="protein sequence ID" value="PZX59777.1"/>
    <property type="molecule type" value="Genomic_DNA"/>
</dbReference>
<dbReference type="InterPro" id="IPR006175">
    <property type="entry name" value="YjgF/YER057c/UK114"/>
</dbReference>
<dbReference type="SUPFAM" id="SSF55298">
    <property type="entry name" value="YjgF-like"/>
    <property type="match status" value="1"/>
</dbReference>
<dbReference type="Proteomes" id="UP000321927">
    <property type="component" value="Unassembled WGS sequence"/>
</dbReference>
<dbReference type="OrthoDB" id="9803101at2"/>
<dbReference type="CDD" id="cd00448">
    <property type="entry name" value="YjgF_YER057c_UK114_family"/>
    <property type="match status" value="1"/>
</dbReference>
<dbReference type="Pfam" id="PF01042">
    <property type="entry name" value="Ribonuc_L-PSP"/>
    <property type="match status" value="1"/>
</dbReference>
<dbReference type="InterPro" id="IPR035959">
    <property type="entry name" value="RutC-like_sf"/>
</dbReference>
<dbReference type="PANTHER" id="PTHR11803:SF58">
    <property type="entry name" value="PROTEIN HMF1-RELATED"/>
    <property type="match status" value="1"/>
</dbReference>
<dbReference type="InterPro" id="IPR006056">
    <property type="entry name" value="RidA"/>
</dbReference>
<reference evidence="2 4" key="1">
    <citation type="submission" date="2018-06" db="EMBL/GenBank/DDBJ databases">
        <title>Genomic Encyclopedia of Archaeal and Bacterial Type Strains, Phase II (KMG-II): from individual species to whole genera.</title>
        <authorList>
            <person name="Goeker M."/>
        </authorList>
    </citation>
    <scope>NUCLEOTIDE SEQUENCE [LARGE SCALE GENOMIC DNA]</scope>
    <source>
        <strain evidence="2 4">DSM 22686</strain>
    </source>
</reference>
<dbReference type="AlphaFoldDB" id="A0A2W7RX49"/>
<dbReference type="EMBL" id="VORV01000004">
    <property type="protein sequence ID" value="TXD78512.1"/>
    <property type="molecule type" value="Genomic_DNA"/>
</dbReference>
<reference evidence="3 5" key="2">
    <citation type="submission" date="2019-08" db="EMBL/GenBank/DDBJ databases">
        <title>Genome of Algoriphagus ratkowskyi IC026.</title>
        <authorList>
            <person name="Bowman J.P."/>
        </authorList>
    </citation>
    <scope>NUCLEOTIDE SEQUENCE [LARGE SCALE GENOMIC DNA]</scope>
    <source>
        <strain evidence="3 5">IC026</strain>
    </source>
</reference>
<protein>
    <submittedName>
        <fullName evidence="2">2-iminobutanoate/2-iminopropanoate deaminase</fullName>
    </submittedName>
    <submittedName>
        <fullName evidence="3">RidA family protein</fullName>
    </submittedName>
</protein>
<evidence type="ECO:0000256" key="1">
    <source>
        <dbReference type="ARBA" id="ARBA00010552"/>
    </source>
</evidence>
<dbReference type="GO" id="GO:0019239">
    <property type="term" value="F:deaminase activity"/>
    <property type="evidence" value="ECO:0007669"/>
    <property type="project" value="TreeGrafter"/>
</dbReference>
<keyword evidence="5" id="KW-1185">Reference proteome</keyword>
<dbReference type="GO" id="GO:0005829">
    <property type="term" value="C:cytosol"/>
    <property type="evidence" value="ECO:0007669"/>
    <property type="project" value="TreeGrafter"/>
</dbReference>
<dbReference type="RefSeq" id="WP_086499525.1">
    <property type="nucleotide sequence ID" value="NZ_MSSV01000003.1"/>
</dbReference>
<gene>
    <name evidence="3" type="ORF">ESW18_06890</name>
    <name evidence="2" type="ORF">LV84_00986</name>
</gene>
<organism evidence="2 4">
    <name type="scientific">Algoriphagus ratkowskyi</name>
    <dbReference type="NCBI Taxonomy" id="57028"/>
    <lineage>
        <taxon>Bacteria</taxon>
        <taxon>Pseudomonadati</taxon>
        <taxon>Bacteroidota</taxon>
        <taxon>Cytophagia</taxon>
        <taxon>Cytophagales</taxon>
        <taxon>Cyclobacteriaceae</taxon>
        <taxon>Algoriphagus</taxon>
    </lineage>
</organism>
<accession>A0A2W7RX49</accession>
<evidence type="ECO:0000313" key="3">
    <source>
        <dbReference type="EMBL" id="TXD78512.1"/>
    </source>
</evidence>
<name>A0A2W7RX49_9BACT</name>
<comment type="caution">
    <text evidence="2">The sequence shown here is derived from an EMBL/GenBank/DDBJ whole genome shotgun (WGS) entry which is preliminary data.</text>
</comment>
<dbReference type="Gene3D" id="3.30.1330.40">
    <property type="entry name" value="RutC-like"/>
    <property type="match status" value="1"/>
</dbReference>
<sequence>MNKIIFTKEAPAPIGPYSQAVLAGNTLYVSGNIALDPESGELINENITEETHAVMKNMEAILRAAGFSFSDVVKCSIFIKNMDEFGTINEAYGQYFTSNPPARETVEVSKLPKNVNVEISCIAVK</sequence>
<dbReference type="Proteomes" id="UP000249115">
    <property type="component" value="Unassembled WGS sequence"/>
</dbReference>
<evidence type="ECO:0000313" key="2">
    <source>
        <dbReference type="EMBL" id="PZX59777.1"/>
    </source>
</evidence>
<comment type="similarity">
    <text evidence="1">Belongs to the RutC family.</text>
</comment>